<name>A0A6N8DV80_RHOAC</name>
<evidence type="ECO:0000313" key="3">
    <source>
        <dbReference type="Proteomes" id="UP000439113"/>
    </source>
</evidence>
<feature type="region of interest" description="Disordered" evidence="1">
    <location>
        <begin position="129"/>
        <end position="148"/>
    </location>
</feature>
<feature type="compositionally biased region" description="Pro residues" evidence="1">
    <location>
        <begin position="137"/>
        <end position="146"/>
    </location>
</feature>
<evidence type="ECO:0000256" key="1">
    <source>
        <dbReference type="SAM" id="MobiDB-lite"/>
    </source>
</evidence>
<dbReference type="RefSeq" id="WP_155447441.1">
    <property type="nucleotide sequence ID" value="NZ_JAOQNR010000019.1"/>
</dbReference>
<dbReference type="OrthoDB" id="7926359at2"/>
<reference evidence="2 3" key="1">
    <citation type="submission" date="2019-11" db="EMBL/GenBank/DDBJ databases">
        <title>Whole-genome sequence of a Rhodoblastus acidophilus DSM 142.</title>
        <authorList>
            <person name="Kyndt J.A."/>
            <person name="Meyer T.E."/>
        </authorList>
    </citation>
    <scope>NUCLEOTIDE SEQUENCE [LARGE SCALE GENOMIC DNA]</scope>
    <source>
        <strain evidence="2 3">DSM 142</strain>
    </source>
</reference>
<dbReference type="AlphaFoldDB" id="A0A6N8DV80"/>
<comment type="caution">
    <text evidence="2">The sequence shown here is derived from an EMBL/GenBank/DDBJ whole genome shotgun (WGS) entry which is preliminary data.</text>
</comment>
<sequence>MNDLVRLDHVFEEKKFTRKSAAASVGAALLLVGLGWGAGAKIDAMRGPSPEQLAAQAAAKSAEKVAQAEKSHQRAIADLRAHVDGLKSKLDAEAEKVRGSEAAVAALQKSLAEEKVQSQALHARLEKLQAAAQPAKQPEPPTPPARPVDRTPTATIAPHAKVVAAKPPAAPAPKRYGAYILRDVNDGLAIIEGAYGEQEVGPGDVLRGGVRVKGLEKRGGAWVVMTDRGYIAPEGAWD</sequence>
<evidence type="ECO:0000313" key="2">
    <source>
        <dbReference type="EMBL" id="MTV32754.1"/>
    </source>
</evidence>
<protein>
    <submittedName>
        <fullName evidence="2">Uncharacterized protein</fullName>
    </submittedName>
</protein>
<proteinExistence type="predicted"/>
<organism evidence="2 3">
    <name type="scientific">Rhodoblastus acidophilus</name>
    <name type="common">Rhodopseudomonas acidophila</name>
    <dbReference type="NCBI Taxonomy" id="1074"/>
    <lineage>
        <taxon>Bacteria</taxon>
        <taxon>Pseudomonadati</taxon>
        <taxon>Pseudomonadota</taxon>
        <taxon>Alphaproteobacteria</taxon>
        <taxon>Hyphomicrobiales</taxon>
        <taxon>Rhodoblastaceae</taxon>
        <taxon>Rhodoblastus</taxon>
    </lineage>
</organism>
<dbReference type="EMBL" id="WNKS01000021">
    <property type="protein sequence ID" value="MTV32754.1"/>
    <property type="molecule type" value="Genomic_DNA"/>
</dbReference>
<gene>
    <name evidence="2" type="ORF">GJ654_17365</name>
</gene>
<dbReference type="Proteomes" id="UP000439113">
    <property type="component" value="Unassembled WGS sequence"/>
</dbReference>
<accession>A0A6N8DV80</accession>